<comment type="caution">
    <text evidence="9">The sequence shown here is derived from an EMBL/GenBank/DDBJ whole genome shotgun (WGS) entry which is preliminary data.</text>
</comment>
<proteinExistence type="inferred from homology"/>
<dbReference type="RefSeq" id="WP_188529628.1">
    <property type="nucleotide sequence ID" value="NZ_BMGI01000006.1"/>
</dbReference>
<keyword evidence="6" id="KW-0238">DNA-binding</keyword>
<dbReference type="InterPro" id="IPR036590">
    <property type="entry name" value="SRAP-like"/>
</dbReference>
<keyword evidence="2 8" id="KW-0645">Protease</keyword>
<evidence type="ECO:0000313" key="10">
    <source>
        <dbReference type="Proteomes" id="UP000617355"/>
    </source>
</evidence>
<dbReference type="Gene3D" id="3.90.1680.10">
    <property type="entry name" value="SOS response associated peptidase-like"/>
    <property type="match status" value="1"/>
</dbReference>
<comment type="similarity">
    <text evidence="1 8">Belongs to the SOS response-associated peptidase family.</text>
</comment>
<protein>
    <recommendedName>
        <fullName evidence="8">Abasic site processing protein</fullName>
        <ecNumber evidence="8">3.4.-.-</ecNumber>
    </recommendedName>
</protein>
<reference evidence="10" key="1">
    <citation type="journal article" date="2019" name="Int. J. Syst. Evol. Microbiol.">
        <title>The Global Catalogue of Microorganisms (GCM) 10K type strain sequencing project: providing services to taxonomists for standard genome sequencing and annotation.</title>
        <authorList>
            <consortium name="The Broad Institute Genomics Platform"/>
            <consortium name="The Broad Institute Genome Sequencing Center for Infectious Disease"/>
            <person name="Wu L."/>
            <person name="Ma J."/>
        </authorList>
    </citation>
    <scope>NUCLEOTIDE SEQUENCE [LARGE SCALE GENOMIC DNA]</scope>
    <source>
        <strain evidence="10">CGMCC 1.12922</strain>
    </source>
</reference>
<dbReference type="Proteomes" id="UP000617355">
    <property type="component" value="Unassembled WGS sequence"/>
</dbReference>
<keyword evidence="4 8" id="KW-0378">Hydrolase</keyword>
<evidence type="ECO:0000256" key="5">
    <source>
        <dbReference type="ARBA" id="ARBA00023124"/>
    </source>
</evidence>
<evidence type="ECO:0000256" key="2">
    <source>
        <dbReference type="ARBA" id="ARBA00022670"/>
    </source>
</evidence>
<organism evidence="9 10">
    <name type="scientific">Sinisalibacter lacisalsi</name>
    <dbReference type="NCBI Taxonomy" id="1526570"/>
    <lineage>
        <taxon>Bacteria</taxon>
        <taxon>Pseudomonadati</taxon>
        <taxon>Pseudomonadota</taxon>
        <taxon>Alphaproteobacteria</taxon>
        <taxon>Rhodobacterales</taxon>
        <taxon>Roseobacteraceae</taxon>
        <taxon>Sinisalibacter</taxon>
    </lineage>
</organism>
<gene>
    <name evidence="9" type="ORF">GCM10011358_31490</name>
</gene>
<evidence type="ECO:0000256" key="6">
    <source>
        <dbReference type="ARBA" id="ARBA00023125"/>
    </source>
</evidence>
<evidence type="ECO:0000256" key="7">
    <source>
        <dbReference type="ARBA" id="ARBA00023239"/>
    </source>
</evidence>
<dbReference type="PANTHER" id="PTHR13604:SF0">
    <property type="entry name" value="ABASIC SITE PROCESSING PROTEIN HMCES"/>
    <property type="match status" value="1"/>
</dbReference>
<evidence type="ECO:0000256" key="8">
    <source>
        <dbReference type="RuleBase" id="RU364100"/>
    </source>
</evidence>
<dbReference type="Pfam" id="PF02586">
    <property type="entry name" value="SRAP"/>
    <property type="match status" value="1"/>
</dbReference>
<name>A0ABQ1QTL5_9RHOB</name>
<dbReference type="PANTHER" id="PTHR13604">
    <property type="entry name" value="DC12-RELATED"/>
    <property type="match status" value="1"/>
</dbReference>
<dbReference type="EMBL" id="BMGI01000006">
    <property type="protein sequence ID" value="GGD45457.1"/>
    <property type="molecule type" value="Genomic_DNA"/>
</dbReference>
<dbReference type="EC" id="3.4.-.-" evidence="8"/>
<accession>A0ABQ1QTL5</accession>
<evidence type="ECO:0000256" key="1">
    <source>
        <dbReference type="ARBA" id="ARBA00008136"/>
    </source>
</evidence>
<keyword evidence="5" id="KW-0190">Covalent protein-DNA linkage</keyword>
<keyword evidence="3" id="KW-0227">DNA damage</keyword>
<sequence>MCGRMANTLPPDAVAKLFDAAPANDLPPVPDYNICPTRQVAVVTADPGRRLRPMRWGFIPHWYDSPTDGPLLINARSETIAEKPAFRAACRERRCLVPVTGFYEWHRSGEAKLPWFVQRADGAPLVLAGIWQDWGADHAPSFAIVTTEANAAMAPIHHRIPVVIEAGDWGLWLGEAGKGAARLMHPPGEDVLAFHRVSRAVNSNRAEGPQLIEPFED</sequence>
<keyword evidence="7" id="KW-0456">Lyase</keyword>
<evidence type="ECO:0000256" key="3">
    <source>
        <dbReference type="ARBA" id="ARBA00022763"/>
    </source>
</evidence>
<keyword evidence="10" id="KW-1185">Reference proteome</keyword>
<dbReference type="InterPro" id="IPR003738">
    <property type="entry name" value="SRAP"/>
</dbReference>
<evidence type="ECO:0000256" key="4">
    <source>
        <dbReference type="ARBA" id="ARBA00022801"/>
    </source>
</evidence>
<dbReference type="SUPFAM" id="SSF143081">
    <property type="entry name" value="BB1717-like"/>
    <property type="match status" value="1"/>
</dbReference>
<evidence type="ECO:0000313" key="9">
    <source>
        <dbReference type="EMBL" id="GGD45457.1"/>
    </source>
</evidence>